<accession>A0A5B7EK12</accession>
<evidence type="ECO:0000313" key="1">
    <source>
        <dbReference type="EMBL" id="MPC33479.1"/>
    </source>
</evidence>
<evidence type="ECO:0000313" key="2">
    <source>
        <dbReference type="Proteomes" id="UP000324222"/>
    </source>
</evidence>
<keyword evidence="2" id="KW-1185">Reference proteome</keyword>
<name>A0A5B7EK12_PORTR</name>
<organism evidence="1 2">
    <name type="scientific">Portunus trituberculatus</name>
    <name type="common">Swimming crab</name>
    <name type="synonym">Neptunus trituberculatus</name>
    <dbReference type="NCBI Taxonomy" id="210409"/>
    <lineage>
        <taxon>Eukaryota</taxon>
        <taxon>Metazoa</taxon>
        <taxon>Ecdysozoa</taxon>
        <taxon>Arthropoda</taxon>
        <taxon>Crustacea</taxon>
        <taxon>Multicrustacea</taxon>
        <taxon>Malacostraca</taxon>
        <taxon>Eumalacostraca</taxon>
        <taxon>Eucarida</taxon>
        <taxon>Decapoda</taxon>
        <taxon>Pleocyemata</taxon>
        <taxon>Brachyura</taxon>
        <taxon>Eubrachyura</taxon>
        <taxon>Portunoidea</taxon>
        <taxon>Portunidae</taxon>
        <taxon>Portuninae</taxon>
        <taxon>Portunus</taxon>
    </lineage>
</organism>
<dbReference type="EMBL" id="VSRR010002841">
    <property type="protein sequence ID" value="MPC33479.1"/>
    <property type="molecule type" value="Genomic_DNA"/>
</dbReference>
<dbReference type="AlphaFoldDB" id="A0A5B7EK12"/>
<dbReference type="Proteomes" id="UP000324222">
    <property type="component" value="Unassembled WGS sequence"/>
</dbReference>
<proteinExistence type="predicted"/>
<protein>
    <submittedName>
        <fullName evidence="1">Uncharacterized protein</fullName>
    </submittedName>
</protein>
<comment type="caution">
    <text evidence="1">The sequence shown here is derived from an EMBL/GenBank/DDBJ whole genome shotgun (WGS) entry which is preliminary data.</text>
</comment>
<gene>
    <name evidence="1" type="ORF">E2C01_026829</name>
</gene>
<sequence>MSSASFCEPRLGAQTPGDARHEHIVNIDLCFHGDAVLAVLVVFRWGGVSSVRTVGAVRADCRALDGGLSTSNSDDWYYFCMGKQR</sequence>
<reference evidence="1 2" key="1">
    <citation type="submission" date="2019-05" db="EMBL/GenBank/DDBJ databases">
        <title>Another draft genome of Portunus trituberculatus and its Hox gene families provides insights of decapod evolution.</title>
        <authorList>
            <person name="Jeong J.-H."/>
            <person name="Song I."/>
            <person name="Kim S."/>
            <person name="Choi T."/>
            <person name="Kim D."/>
            <person name="Ryu S."/>
            <person name="Kim W."/>
        </authorList>
    </citation>
    <scope>NUCLEOTIDE SEQUENCE [LARGE SCALE GENOMIC DNA]</scope>
    <source>
        <tissue evidence="1">Muscle</tissue>
    </source>
</reference>